<evidence type="ECO:0000256" key="1">
    <source>
        <dbReference type="SAM" id="MobiDB-lite"/>
    </source>
</evidence>
<evidence type="ECO:0000313" key="3">
    <source>
        <dbReference type="Proteomes" id="UP001176961"/>
    </source>
</evidence>
<evidence type="ECO:0000313" key="2">
    <source>
        <dbReference type="EMBL" id="CAJ0594757.1"/>
    </source>
</evidence>
<feature type="compositionally biased region" description="Basic and acidic residues" evidence="1">
    <location>
        <begin position="62"/>
        <end position="89"/>
    </location>
</feature>
<dbReference type="EMBL" id="CATQJL010000112">
    <property type="protein sequence ID" value="CAJ0594757.1"/>
    <property type="molecule type" value="Genomic_DNA"/>
</dbReference>
<feature type="region of interest" description="Disordered" evidence="1">
    <location>
        <begin position="1"/>
        <end position="21"/>
    </location>
</feature>
<name>A0AA36M227_CYLNA</name>
<accession>A0AA36M227</accession>
<feature type="compositionally biased region" description="Basic residues" evidence="1">
    <location>
        <begin position="90"/>
        <end position="105"/>
    </location>
</feature>
<feature type="region of interest" description="Disordered" evidence="1">
    <location>
        <begin position="51"/>
        <end position="105"/>
    </location>
</feature>
<reference evidence="2" key="1">
    <citation type="submission" date="2023-07" db="EMBL/GenBank/DDBJ databases">
        <authorList>
            <consortium name="CYATHOMIX"/>
        </authorList>
    </citation>
    <scope>NUCLEOTIDE SEQUENCE</scope>
    <source>
        <strain evidence="2">N/A</strain>
    </source>
</reference>
<comment type="caution">
    <text evidence="2">The sequence shown here is derived from an EMBL/GenBank/DDBJ whole genome shotgun (WGS) entry which is preliminary data.</text>
</comment>
<keyword evidence="3" id="KW-1185">Reference proteome</keyword>
<organism evidence="2 3">
    <name type="scientific">Cylicocyclus nassatus</name>
    <name type="common">Nematode worm</name>
    <dbReference type="NCBI Taxonomy" id="53992"/>
    <lineage>
        <taxon>Eukaryota</taxon>
        <taxon>Metazoa</taxon>
        <taxon>Ecdysozoa</taxon>
        <taxon>Nematoda</taxon>
        <taxon>Chromadorea</taxon>
        <taxon>Rhabditida</taxon>
        <taxon>Rhabditina</taxon>
        <taxon>Rhabditomorpha</taxon>
        <taxon>Strongyloidea</taxon>
        <taxon>Strongylidae</taxon>
        <taxon>Cylicocyclus</taxon>
    </lineage>
</organism>
<proteinExistence type="predicted"/>
<dbReference type="AlphaFoldDB" id="A0AA36M227"/>
<sequence length="105" mass="12759">MDAWFHTGQCDYPSRRGPGSQCHRRLCRFPEKEECTRGRHRHLLYWLSESSSETQQAAEGNHQPRESSDLEDLARDRRRSRDYFRDYHYQPRKHRGYRSKPHTIL</sequence>
<protein>
    <submittedName>
        <fullName evidence="2">Uncharacterized protein</fullName>
    </submittedName>
</protein>
<gene>
    <name evidence="2" type="ORF">CYNAS_LOCUS6740</name>
</gene>
<dbReference type="Proteomes" id="UP001176961">
    <property type="component" value="Unassembled WGS sequence"/>
</dbReference>